<name>A0A016XM25_9BURK</name>
<dbReference type="Pfam" id="PF18143">
    <property type="entry name" value="HAD_SAK_2"/>
    <property type="match status" value="1"/>
</dbReference>
<dbReference type="AlphaFoldDB" id="A0A016XM25"/>
<evidence type="ECO:0000313" key="1">
    <source>
        <dbReference type="EMBL" id="EYC52945.1"/>
    </source>
</evidence>
<reference evidence="1 2" key="1">
    <citation type="submission" date="2014-02" db="EMBL/GenBank/DDBJ databases">
        <title>Draft Genome of Hylemonella gracilis isolated from the Niagara River.</title>
        <authorList>
            <person name="Pawlowski D.R."/>
            <person name="Koudelka G.B."/>
        </authorList>
    </citation>
    <scope>NUCLEOTIDE SEQUENCE [LARGE SCALE GENOMIC DNA]</scope>
    <source>
        <strain evidence="1 2">Niagara R</strain>
    </source>
</reference>
<proteinExistence type="predicted"/>
<protein>
    <recommendedName>
        <fullName evidence="3">FCP1 homology domain-containing protein</fullName>
    </recommendedName>
</protein>
<gene>
    <name evidence="1" type="ORF">AZ34_14500</name>
</gene>
<dbReference type="OrthoDB" id="8773450at2"/>
<comment type="caution">
    <text evidence="1">The sequence shown here is derived from an EMBL/GenBank/DDBJ whole genome shotgun (WGS) entry which is preliminary data.</text>
</comment>
<accession>A0A016XM25</accession>
<sequence>MTEAKILFLDFDGVLHATSGPATSMREFVWLPILKDLIAGHSDLRIVLHTSHRFTSSPEFLLSRLGLGKDVCLGVTKPSLGRWPSIQDWTKGRPWIKSFRILDDQAREFPNPPPTELILCDGRRGLSETRVQDILRQWLA</sequence>
<dbReference type="EMBL" id="JEMG01000001">
    <property type="protein sequence ID" value="EYC52945.1"/>
    <property type="molecule type" value="Genomic_DNA"/>
</dbReference>
<organism evidence="1 2">
    <name type="scientific">Hylemonella gracilis str. Niagara R</name>
    <dbReference type="NCBI Taxonomy" id="1458275"/>
    <lineage>
        <taxon>Bacteria</taxon>
        <taxon>Pseudomonadati</taxon>
        <taxon>Pseudomonadota</taxon>
        <taxon>Betaproteobacteria</taxon>
        <taxon>Burkholderiales</taxon>
        <taxon>Comamonadaceae</taxon>
        <taxon>Hylemonella</taxon>
    </lineage>
</organism>
<dbReference type="Proteomes" id="UP000023268">
    <property type="component" value="Unassembled WGS sequence"/>
</dbReference>
<evidence type="ECO:0000313" key="2">
    <source>
        <dbReference type="Proteomes" id="UP000023268"/>
    </source>
</evidence>
<evidence type="ECO:0008006" key="3">
    <source>
        <dbReference type="Google" id="ProtNLM"/>
    </source>
</evidence>
<dbReference type="RefSeq" id="WP_035609214.1">
    <property type="nucleotide sequence ID" value="NZ_JEMG01000001.1"/>
</dbReference>